<dbReference type="Pfam" id="PF02575">
    <property type="entry name" value="YbaB_DNA_bd"/>
    <property type="match status" value="1"/>
</dbReference>
<organism evidence="2 3">
    <name type="scientific">Nocardia rhamnosiphila</name>
    <dbReference type="NCBI Taxonomy" id="426716"/>
    <lineage>
        <taxon>Bacteria</taxon>
        <taxon>Bacillati</taxon>
        <taxon>Actinomycetota</taxon>
        <taxon>Actinomycetes</taxon>
        <taxon>Mycobacteriales</taxon>
        <taxon>Nocardiaceae</taxon>
        <taxon>Nocardia</taxon>
    </lineage>
</organism>
<feature type="region of interest" description="Disordered" evidence="1">
    <location>
        <begin position="123"/>
        <end position="166"/>
    </location>
</feature>
<dbReference type="InterPro" id="IPR036894">
    <property type="entry name" value="YbaB-like_sf"/>
</dbReference>
<dbReference type="Proteomes" id="UP001550628">
    <property type="component" value="Unassembled WGS sequence"/>
</dbReference>
<dbReference type="SUPFAM" id="SSF82607">
    <property type="entry name" value="YbaB-like"/>
    <property type="match status" value="1"/>
</dbReference>
<proteinExistence type="predicted"/>
<protein>
    <submittedName>
        <fullName evidence="2">YbaB/EbfC family nucleoid-associated protein</fullName>
    </submittedName>
</protein>
<sequence>MTNEQAKAELAAIMDGVQEQMRTIARIQQQRAALTASATARGKKVTVTVNADNTVIDVKFSADIDELSYSEIAKAVVEATQRAVRQVSEKTTDLMSPLEIQRSRMPKLSDLVEGLADIEIPNPVAASTERPATAARRQVFDGSGPPPGGNEPDDTRRGRSVTDSSW</sequence>
<gene>
    <name evidence="2" type="ORF">ABZ510_10205</name>
</gene>
<evidence type="ECO:0000313" key="2">
    <source>
        <dbReference type="EMBL" id="MEU1952223.1"/>
    </source>
</evidence>
<evidence type="ECO:0000256" key="1">
    <source>
        <dbReference type="SAM" id="MobiDB-lite"/>
    </source>
</evidence>
<dbReference type="Gene3D" id="3.30.1310.10">
    <property type="entry name" value="Nucleoid-associated protein YbaB-like domain"/>
    <property type="match status" value="1"/>
</dbReference>
<evidence type="ECO:0000313" key="3">
    <source>
        <dbReference type="Proteomes" id="UP001550628"/>
    </source>
</evidence>
<reference evidence="2 3" key="1">
    <citation type="submission" date="2024-06" db="EMBL/GenBank/DDBJ databases">
        <title>The Natural Products Discovery Center: Release of the First 8490 Sequenced Strains for Exploring Actinobacteria Biosynthetic Diversity.</title>
        <authorList>
            <person name="Kalkreuter E."/>
            <person name="Kautsar S.A."/>
            <person name="Yang D."/>
            <person name="Bader C.D."/>
            <person name="Teijaro C.N."/>
            <person name="Fluegel L."/>
            <person name="Davis C.M."/>
            <person name="Simpson J.R."/>
            <person name="Lauterbach L."/>
            <person name="Steele A.D."/>
            <person name="Gui C."/>
            <person name="Meng S."/>
            <person name="Li G."/>
            <person name="Viehrig K."/>
            <person name="Ye F."/>
            <person name="Su P."/>
            <person name="Kiefer A.F."/>
            <person name="Nichols A."/>
            <person name="Cepeda A.J."/>
            <person name="Yan W."/>
            <person name="Fan B."/>
            <person name="Jiang Y."/>
            <person name="Adhikari A."/>
            <person name="Zheng C.-J."/>
            <person name="Schuster L."/>
            <person name="Cowan T.M."/>
            <person name="Smanski M.J."/>
            <person name="Chevrette M.G."/>
            <person name="De Carvalho L.P.S."/>
            <person name="Shen B."/>
        </authorList>
    </citation>
    <scope>NUCLEOTIDE SEQUENCE [LARGE SCALE GENOMIC DNA]</scope>
    <source>
        <strain evidence="2 3">NPDC019708</strain>
    </source>
</reference>
<dbReference type="EMBL" id="JBEYBF010000005">
    <property type="protein sequence ID" value="MEU1952223.1"/>
    <property type="molecule type" value="Genomic_DNA"/>
</dbReference>
<dbReference type="RefSeq" id="WP_356956859.1">
    <property type="nucleotide sequence ID" value="NZ_JBEYBD010000007.1"/>
</dbReference>
<dbReference type="InterPro" id="IPR004401">
    <property type="entry name" value="YbaB/EbfC"/>
</dbReference>
<comment type="caution">
    <text evidence="2">The sequence shown here is derived from an EMBL/GenBank/DDBJ whole genome shotgun (WGS) entry which is preliminary data.</text>
</comment>
<keyword evidence="3" id="KW-1185">Reference proteome</keyword>
<name>A0ABV2WMW3_9NOCA</name>
<accession>A0ABV2WMW3</accession>